<evidence type="ECO:0000313" key="1">
    <source>
        <dbReference type="EMBL" id="KAK7944968.1"/>
    </source>
</evidence>
<protein>
    <submittedName>
        <fullName evidence="1">Uncharacterized protein</fullName>
    </submittedName>
</protein>
<dbReference type="EMBL" id="JBBPFD010000001">
    <property type="protein sequence ID" value="KAK7944968.1"/>
    <property type="molecule type" value="Genomic_DNA"/>
</dbReference>
<dbReference type="AlphaFoldDB" id="A0AAW0Q1L5"/>
<sequence length="140" mass="16013">MRLHRRHFCDTMLSLPDSPRSPELKDEDEFIGDFLDKLLILFTCLNITEEELQRVAHLWNTHIIRKNQKCHCSKWPTSHDVHTSSAVWRPRSSQTCIRAGSASVQSTMLTTGALSVRRNCVHVVLSVDGRPLSTCPIYTQ</sequence>
<gene>
    <name evidence="1" type="ORF">WMY93_000696</name>
</gene>
<reference evidence="2" key="1">
    <citation type="submission" date="2024-04" db="EMBL/GenBank/DDBJ databases">
        <title>Salinicola lusitanus LLJ914,a marine bacterium isolated from the Okinawa Trough.</title>
        <authorList>
            <person name="Li J."/>
        </authorList>
    </citation>
    <scope>NUCLEOTIDE SEQUENCE [LARGE SCALE GENOMIC DNA]</scope>
</reference>
<organism evidence="1 2">
    <name type="scientific">Mugilogobius chulae</name>
    <name type="common">yellowstripe goby</name>
    <dbReference type="NCBI Taxonomy" id="88201"/>
    <lineage>
        <taxon>Eukaryota</taxon>
        <taxon>Metazoa</taxon>
        <taxon>Chordata</taxon>
        <taxon>Craniata</taxon>
        <taxon>Vertebrata</taxon>
        <taxon>Euteleostomi</taxon>
        <taxon>Actinopterygii</taxon>
        <taxon>Neopterygii</taxon>
        <taxon>Teleostei</taxon>
        <taxon>Neoteleostei</taxon>
        <taxon>Acanthomorphata</taxon>
        <taxon>Gobiaria</taxon>
        <taxon>Gobiiformes</taxon>
        <taxon>Gobioidei</taxon>
        <taxon>Gobiidae</taxon>
        <taxon>Gobionellinae</taxon>
        <taxon>Mugilogobius</taxon>
    </lineage>
</organism>
<name>A0AAW0Q1L5_9GOBI</name>
<proteinExistence type="predicted"/>
<keyword evidence="2" id="KW-1185">Reference proteome</keyword>
<evidence type="ECO:0000313" key="2">
    <source>
        <dbReference type="Proteomes" id="UP001460270"/>
    </source>
</evidence>
<comment type="caution">
    <text evidence="1">The sequence shown here is derived from an EMBL/GenBank/DDBJ whole genome shotgun (WGS) entry which is preliminary data.</text>
</comment>
<accession>A0AAW0Q1L5</accession>
<dbReference type="Proteomes" id="UP001460270">
    <property type="component" value="Unassembled WGS sequence"/>
</dbReference>